<keyword evidence="3" id="KW-0645">Protease</keyword>
<evidence type="ECO:0000256" key="2">
    <source>
        <dbReference type="ARBA" id="ARBA00022475"/>
    </source>
</evidence>
<protein>
    <recommendedName>
        <fullName evidence="13">Peptidase M48 domain-containing protein</fullName>
    </recommendedName>
</protein>
<dbReference type="Pfam" id="PF01435">
    <property type="entry name" value="Peptidase_M48"/>
    <property type="match status" value="1"/>
</dbReference>
<keyword evidence="7" id="KW-0862">Zinc</keyword>
<evidence type="ECO:0000256" key="1">
    <source>
        <dbReference type="ARBA" id="ARBA00001947"/>
    </source>
</evidence>
<dbReference type="KEGG" id="upv:EJN92_05085"/>
<reference evidence="14 15" key="1">
    <citation type="journal article" date="2011" name="Int. J. Syst. Evol. Microbiol.">
        <title>Description of Undibacterium oligocarboniphilum sp. nov., isolated from purified water, and Undibacterium pigrum strain CCUG 49012 as the type strain of Undibacterium parvum sp. nov., and emended descriptions of the genus Undibacterium and the species Undibacterium pigrum.</title>
        <authorList>
            <person name="Eder W."/>
            <person name="Wanner G."/>
            <person name="Ludwig W."/>
            <person name="Busse H.J."/>
            <person name="Ziemke-Kageler F."/>
            <person name="Lang E."/>
        </authorList>
    </citation>
    <scope>NUCLEOTIDE SEQUENCE [LARGE SCALE GENOMIC DNA]</scope>
    <source>
        <strain evidence="14 15">DSM 23061</strain>
    </source>
</reference>
<evidence type="ECO:0000313" key="14">
    <source>
        <dbReference type="EMBL" id="AZP11425.1"/>
    </source>
</evidence>
<comment type="cofactor">
    <cofactor evidence="1">
        <name>Zn(2+)</name>
        <dbReference type="ChEBI" id="CHEBI:29105"/>
    </cofactor>
</comment>
<dbReference type="PANTHER" id="PTHR43221:SF2">
    <property type="entry name" value="PROTEASE HTPX HOMOLOG"/>
    <property type="match status" value="1"/>
</dbReference>
<feature type="transmembrane region" description="Helical" evidence="12">
    <location>
        <begin position="41"/>
        <end position="71"/>
    </location>
</feature>
<feature type="compositionally biased region" description="Polar residues" evidence="11">
    <location>
        <begin position="8"/>
        <end position="17"/>
    </location>
</feature>
<dbReference type="GO" id="GO:0046872">
    <property type="term" value="F:metal ion binding"/>
    <property type="evidence" value="ECO:0007669"/>
    <property type="project" value="UniProtKB-KW"/>
</dbReference>
<dbReference type="Proteomes" id="UP000275663">
    <property type="component" value="Chromosome"/>
</dbReference>
<evidence type="ECO:0000256" key="8">
    <source>
        <dbReference type="ARBA" id="ARBA00022989"/>
    </source>
</evidence>
<accession>A0A3S9HH37</accession>
<feature type="region of interest" description="Disordered" evidence="11">
    <location>
        <begin position="1"/>
        <end position="20"/>
    </location>
</feature>
<dbReference type="GO" id="GO:0004222">
    <property type="term" value="F:metalloendopeptidase activity"/>
    <property type="evidence" value="ECO:0007669"/>
    <property type="project" value="InterPro"/>
</dbReference>
<feature type="transmembrane region" description="Helical" evidence="12">
    <location>
        <begin position="77"/>
        <end position="94"/>
    </location>
</feature>
<dbReference type="CDD" id="cd07328">
    <property type="entry name" value="M48_Ste24p_like"/>
    <property type="match status" value="1"/>
</dbReference>
<keyword evidence="5" id="KW-0479">Metal-binding</keyword>
<evidence type="ECO:0000256" key="4">
    <source>
        <dbReference type="ARBA" id="ARBA00022692"/>
    </source>
</evidence>
<evidence type="ECO:0000256" key="6">
    <source>
        <dbReference type="ARBA" id="ARBA00022801"/>
    </source>
</evidence>
<gene>
    <name evidence="14" type="ORF">EJN92_05085</name>
</gene>
<dbReference type="InterPro" id="IPR001915">
    <property type="entry name" value="Peptidase_M48"/>
</dbReference>
<evidence type="ECO:0000256" key="7">
    <source>
        <dbReference type="ARBA" id="ARBA00022833"/>
    </source>
</evidence>
<dbReference type="GO" id="GO:0006508">
    <property type="term" value="P:proteolysis"/>
    <property type="evidence" value="ECO:0007669"/>
    <property type="project" value="UniProtKB-KW"/>
</dbReference>
<proteinExistence type="predicted"/>
<organism evidence="14 15">
    <name type="scientific">Undibacterium parvum</name>
    <dbReference type="NCBI Taxonomy" id="401471"/>
    <lineage>
        <taxon>Bacteria</taxon>
        <taxon>Pseudomonadati</taxon>
        <taxon>Pseudomonadota</taxon>
        <taxon>Betaproteobacteria</taxon>
        <taxon>Burkholderiales</taxon>
        <taxon>Oxalobacteraceae</taxon>
        <taxon>Undibacterium</taxon>
    </lineage>
</organism>
<evidence type="ECO:0000256" key="5">
    <source>
        <dbReference type="ARBA" id="ARBA00022723"/>
    </source>
</evidence>
<keyword evidence="15" id="KW-1185">Reference proteome</keyword>
<keyword evidence="10 12" id="KW-0472">Membrane</keyword>
<evidence type="ECO:0000313" key="15">
    <source>
        <dbReference type="Proteomes" id="UP000275663"/>
    </source>
</evidence>
<evidence type="ECO:0000256" key="10">
    <source>
        <dbReference type="ARBA" id="ARBA00023136"/>
    </source>
</evidence>
<dbReference type="EMBL" id="CP034464">
    <property type="protein sequence ID" value="AZP11425.1"/>
    <property type="molecule type" value="Genomic_DNA"/>
</dbReference>
<sequence length="507" mass="56551">MASEELGMTTSNNTTRTAPDKAQAYLNTNSNRNNKIQPRAILVLGLWLGFWLLALGLIVLLMSLPFAQLYYRSSLEISGYVAAFAALCLAYALRPRWRFSARVKTSLPPLDRAKAEPLYAMLEHIASKLKIEAPIEIHLIGAASAFISCERNWYGKLLRLRVGIGLPLLGNLSNAELGSVLAHEFGHYVAGDLALGPWVYRTRKSLTTTVNNLDDSLFFLDLIFRYYGQWVLRLSSSISRAQEFAADAFAVQCFGVKASRAALEKIHLIEPMWSAYLDHELCPAITRGARLPVFEGFRRFCKPSQKRPEVQASIVQSEARPSSHGDSHPTLADRIAAIQPGATPAFPPLADCLQLVGGELAAETAWYSMFEHEQLISSDWDQYGSQILQTQIQERFANSWMAPDKLAFSELVGMAQQAEQLWEKLRPEGVSFLSRLGKRNHVLEILEEWTTACLCQRGFTPQVRPGQALLLSRGQQTVQPRELLTAALDCKLKSASLKQYDRPEAAI</sequence>
<evidence type="ECO:0000256" key="12">
    <source>
        <dbReference type="SAM" id="Phobius"/>
    </source>
</evidence>
<dbReference type="Gene3D" id="3.30.2010.10">
    <property type="entry name" value="Metalloproteases ('zincins'), catalytic domain"/>
    <property type="match status" value="1"/>
</dbReference>
<evidence type="ECO:0000256" key="3">
    <source>
        <dbReference type="ARBA" id="ARBA00022670"/>
    </source>
</evidence>
<keyword evidence="9" id="KW-0482">Metalloprotease</keyword>
<evidence type="ECO:0000259" key="13">
    <source>
        <dbReference type="Pfam" id="PF01435"/>
    </source>
</evidence>
<evidence type="ECO:0000256" key="9">
    <source>
        <dbReference type="ARBA" id="ARBA00023049"/>
    </source>
</evidence>
<keyword evidence="2" id="KW-1003">Cell membrane</keyword>
<dbReference type="InterPro" id="IPR050083">
    <property type="entry name" value="HtpX_protease"/>
</dbReference>
<dbReference type="AlphaFoldDB" id="A0A3S9HH37"/>
<keyword evidence="8 12" id="KW-1133">Transmembrane helix</keyword>
<feature type="domain" description="Peptidase M48" evidence="13">
    <location>
        <begin position="153"/>
        <end position="339"/>
    </location>
</feature>
<keyword evidence="6" id="KW-0378">Hydrolase</keyword>
<evidence type="ECO:0000256" key="11">
    <source>
        <dbReference type="SAM" id="MobiDB-lite"/>
    </source>
</evidence>
<keyword evidence="4 12" id="KW-0812">Transmembrane</keyword>
<dbReference type="PANTHER" id="PTHR43221">
    <property type="entry name" value="PROTEASE HTPX"/>
    <property type="match status" value="1"/>
</dbReference>
<name>A0A3S9HH37_9BURK</name>